<proteinExistence type="predicted"/>
<organism evidence="3">
    <name type="scientific">marine sediment metagenome</name>
    <dbReference type="NCBI Taxonomy" id="412755"/>
    <lineage>
        <taxon>unclassified sequences</taxon>
        <taxon>metagenomes</taxon>
        <taxon>ecological metagenomes</taxon>
    </lineage>
</organism>
<dbReference type="Pfam" id="PF07690">
    <property type="entry name" value="MFS_1"/>
    <property type="match status" value="1"/>
</dbReference>
<evidence type="ECO:0000313" key="3">
    <source>
        <dbReference type="EMBL" id="GAH32432.1"/>
    </source>
</evidence>
<dbReference type="PROSITE" id="PS50850">
    <property type="entry name" value="MFS"/>
    <property type="match status" value="1"/>
</dbReference>
<dbReference type="SUPFAM" id="SSF103473">
    <property type="entry name" value="MFS general substrate transporter"/>
    <property type="match status" value="1"/>
</dbReference>
<feature type="transmembrane region" description="Helical" evidence="1">
    <location>
        <begin position="236"/>
        <end position="255"/>
    </location>
</feature>
<comment type="caution">
    <text evidence="3">The sequence shown here is derived from an EMBL/GenBank/DDBJ whole genome shotgun (WGS) entry which is preliminary data.</text>
</comment>
<feature type="domain" description="Major facilitator superfamily (MFS) profile" evidence="2">
    <location>
        <begin position="71"/>
        <end position="260"/>
    </location>
</feature>
<evidence type="ECO:0000256" key="1">
    <source>
        <dbReference type="SAM" id="Phobius"/>
    </source>
</evidence>
<dbReference type="InterPro" id="IPR052528">
    <property type="entry name" value="Sugar_transport-like"/>
</dbReference>
<dbReference type="PANTHER" id="PTHR23526:SF2">
    <property type="entry name" value="MAJOR FACILITATOR SUPERFAMILY (MFS) PROFILE DOMAIN-CONTAINING PROTEIN"/>
    <property type="match status" value="1"/>
</dbReference>
<keyword evidence="1" id="KW-0472">Membrane</keyword>
<dbReference type="InterPro" id="IPR036259">
    <property type="entry name" value="MFS_trans_sf"/>
</dbReference>
<feature type="non-terminal residue" evidence="3">
    <location>
        <position position="1"/>
    </location>
</feature>
<dbReference type="Gene3D" id="1.20.1250.20">
    <property type="entry name" value="MFS general substrate transporter like domains"/>
    <property type="match status" value="1"/>
</dbReference>
<dbReference type="AlphaFoldDB" id="X1EIJ5"/>
<sequence>FGGSIGGTSLVMLDLGFSSQFYFQVFIIILIMEWLILVLIIRDPNAIEKHRELDLIKSVELKQKNATKLFQNPKIKVATVFFTLDVFVWGIALSIYNAGLTTYYHFTPAEIASIAVWFHISNMVSQIPAGRIADKIGKKKSLIISQIFGMVFFSMNILISVLWSQGITGFAFPGLIIGEIFFGIAVTTFIPSEQMTLTNLDDSRKAESYGIVAFIRGIGMMPTGAIGGFLAENVHYIAPFAVALVGLVFEIWFLAKYFKD</sequence>
<reference evidence="3" key="1">
    <citation type="journal article" date="2014" name="Front. Microbiol.">
        <title>High frequency of phylogenetically diverse reductive dehalogenase-homologous genes in deep subseafloor sedimentary metagenomes.</title>
        <authorList>
            <person name="Kawai M."/>
            <person name="Futagami T."/>
            <person name="Toyoda A."/>
            <person name="Takaki Y."/>
            <person name="Nishi S."/>
            <person name="Hori S."/>
            <person name="Arai W."/>
            <person name="Tsubouchi T."/>
            <person name="Morono Y."/>
            <person name="Uchiyama I."/>
            <person name="Ito T."/>
            <person name="Fujiyama A."/>
            <person name="Inagaki F."/>
            <person name="Takami H."/>
        </authorList>
    </citation>
    <scope>NUCLEOTIDE SEQUENCE</scope>
    <source>
        <strain evidence="3">Expedition CK06-06</strain>
    </source>
</reference>
<dbReference type="EMBL" id="BARU01010368">
    <property type="protein sequence ID" value="GAH32432.1"/>
    <property type="molecule type" value="Genomic_DNA"/>
</dbReference>
<feature type="transmembrane region" description="Helical" evidence="1">
    <location>
        <begin position="102"/>
        <end position="120"/>
    </location>
</feature>
<keyword evidence="1" id="KW-0812">Transmembrane</keyword>
<gene>
    <name evidence="3" type="ORF">S03H2_19790</name>
</gene>
<dbReference type="InterPro" id="IPR011701">
    <property type="entry name" value="MFS"/>
</dbReference>
<feature type="transmembrane region" description="Helical" evidence="1">
    <location>
        <begin position="211"/>
        <end position="230"/>
    </location>
</feature>
<feature type="transmembrane region" description="Helical" evidence="1">
    <location>
        <begin position="77"/>
        <end position="96"/>
    </location>
</feature>
<feature type="transmembrane region" description="Helical" evidence="1">
    <location>
        <begin position="21"/>
        <end position="41"/>
    </location>
</feature>
<keyword evidence="1" id="KW-1133">Transmembrane helix</keyword>
<dbReference type="PANTHER" id="PTHR23526">
    <property type="entry name" value="INTEGRAL MEMBRANE TRANSPORT PROTEIN-RELATED"/>
    <property type="match status" value="1"/>
</dbReference>
<dbReference type="InterPro" id="IPR020846">
    <property type="entry name" value="MFS_dom"/>
</dbReference>
<feature type="transmembrane region" description="Helical" evidence="1">
    <location>
        <begin position="170"/>
        <end position="190"/>
    </location>
</feature>
<dbReference type="GO" id="GO:0022857">
    <property type="term" value="F:transmembrane transporter activity"/>
    <property type="evidence" value="ECO:0007669"/>
    <property type="project" value="InterPro"/>
</dbReference>
<evidence type="ECO:0000259" key="2">
    <source>
        <dbReference type="PROSITE" id="PS50850"/>
    </source>
</evidence>
<protein>
    <recommendedName>
        <fullName evidence="2">Major facilitator superfamily (MFS) profile domain-containing protein</fullName>
    </recommendedName>
</protein>
<feature type="transmembrane region" description="Helical" evidence="1">
    <location>
        <begin position="141"/>
        <end position="164"/>
    </location>
</feature>
<accession>X1EIJ5</accession>
<name>X1EIJ5_9ZZZZ</name>